<name>A0A2U1AUF9_9BACT</name>
<dbReference type="InterPro" id="IPR007197">
    <property type="entry name" value="rSAM"/>
</dbReference>
<proteinExistence type="predicted"/>
<feature type="binding site" evidence="6">
    <location>
        <position position="86"/>
    </location>
    <ligand>
        <name>[4Fe-4S] cluster</name>
        <dbReference type="ChEBI" id="CHEBI:49883"/>
        <note>4Fe-4S-S-AdoMet</note>
    </ligand>
</feature>
<evidence type="ECO:0000256" key="4">
    <source>
        <dbReference type="ARBA" id="ARBA00023004"/>
    </source>
</evidence>
<dbReference type="NCBIfam" id="TIGR04337">
    <property type="entry name" value="AmmeMemoSam_rS"/>
    <property type="match status" value="1"/>
</dbReference>
<evidence type="ECO:0000256" key="2">
    <source>
        <dbReference type="ARBA" id="ARBA00022691"/>
    </source>
</evidence>
<keyword evidence="8" id="KW-0670">Pyruvate</keyword>
<dbReference type="SFLD" id="SFLDG01101">
    <property type="entry name" value="Uncharacterised_Radical_SAM_Su"/>
    <property type="match status" value="1"/>
</dbReference>
<accession>A0A2U1AUF9</accession>
<reference evidence="8 9" key="1">
    <citation type="submission" date="2018-04" db="EMBL/GenBank/DDBJ databases">
        <title>Genomic Encyclopedia of Type Strains, Phase IV (KMG-IV): sequencing the most valuable type-strain genomes for metagenomic binning, comparative biology and taxonomic classification.</title>
        <authorList>
            <person name="Goeker M."/>
        </authorList>
    </citation>
    <scope>NUCLEOTIDE SEQUENCE [LARGE SCALE GENOMIC DNA]</scope>
    <source>
        <strain evidence="8 9">DSM 14823</strain>
    </source>
</reference>
<dbReference type="GO" id="GO:0051539">
    <property type="term" value="F:4 iron, 4 sulfur cluster binding"/>
    <property type="evidence" value="ECO:0007669"/>
    <property type="project" value="UniProtKB-KW"/>
</dbReference>
<dbReference type="GO" id="GO:0046872">
    <property type="term" value="F:metal ion binding"/>
    <property type="evidence" value="ECO:0007669"/>
    <property type="project" value="UniProtKB-KW"/>
</dbReference>
<feature type="binding site" evidence="6">
    <location>
        <position position="82"/>
    </location>
    <ligand>
        <name>[4Fe-4S] cluster</name>
        <dbReference type="ChEBI" id="CHEBI:49883"/>
        <note>4Fe-4S-S-AdoMet</note>
    </ligand>
</feature>
<keyword evidence="5 6" id="KW-0411">Iron-sulfur</keyword>
<protein>
    <submittedName>
        <fullName evidence="8">Pyruvate formate lyase activating enzyme</fullName>
    </submittedName>
</protein>
<feature type="binding site" evidence="6">
    <location>
        <position position="89"/>
    </location>
    <ligand>
        <name>[4Fe-4S] cluster</name>
        <dbReference type="ChEBI" id="CHEBI:49883"/>
        <note>4Fe-4S-S-AdoMet</note>
    </ligand>
</feature>
<dbReference type="InterPro" id="IPR058240">
    <property type="entry name" value="rSAM_sf"/>
</dbReference>
<evidence type="ECO:0000256" key="5">
    <source>
        <dbReference type="ARBA" id="ARBA00023014"/>
    </source>
</evidence>
<dbReference type="InterPro" id="IPR016431">
    <property type="entry name" value="Pyrv-formate_lyase-activ_prd"/>
</dbReference>
<keyword evidence="3 6" id="KW-0479">Metal-binding</keyword>
<dbReference type="PANTHER" id="PTHR30352:SF5">
    <property type="entry name" value="PYRUVATE FORMATE-LYASE 1-ACTIVATING ENZYME"/>
    <property type="match status" value="1"/>
</dbReference>
<comment type="caution">
    <text evidence="8">The sequence shown here is derived from an EMBL/GenBank/DDBJ whole genome shotgun (WGS) entry which is preliminary data.</text>
</comment>
<dbReference type="Gene3D" id="3.20.20.70">
    <property type="entry name" value="Aldolase class I"/>
    <property type="match status" value="1"/>
</dbReference>
<dbReference type="CDD" id="cd01335">
    <property type="entry name" value="Radical_SAM"/>
    <property type="match status" value="1"/>
</dbReference>
<sequence>MREADFQSSLPGGEVRCDLCPRACVIAPGRTGFCRVRRNDGGRLVALSFGRPAALQVDPVEKKPLAFFLPGTRTFSLGTFGCNLDCAFCQNFELSRGGYGSGRACPAVSPEEIVQMALSRGCRSISFTYNEPTVFIEYAVEIAKLARQAGLKTILVSNGWINPAPAAALYRLIDAANIDVKGFSEEFYGRLCNATLAPVLRSCEFFRNECGGHLELTNLVIPGQNDSPQMIDALLDWVEEKLGADTPLHFSAYFPCHRYCDSPPTPRETLFSIREHAAERGFTRIRLGNIR</sequence>
<dbReference type="InterPro" id="IPR013785">
    <property type="entry name" value="Aldolase_TIM"/>
</dbReference>
<dbReference type="Pfam" id="PF04055">
    <property type="entry name" value="Radical_SAM"/>
    <property type="match status" value="1"/>
</dbReference>
<dbReference type="SUPFAM" id="SSF102114">
    <property type="entry name" value="Radical SAM enzymes"/>
    <property type="match status" value="1"/>
</dbReference>
<dbReference type="Proteomes" id="UP000245959">
    <property type="component" value="Unassembled WGS sequence"/>
</dbReference>
<dbReference type="PANTHER" id="PTHR30352">
    <property type="entry name" value="PYRUVATE FORMATE-LYASE-ACTIVATING ENZYME"/>
    <property type="match status" value="1"/>
</dbReference>
<gene>
    <name evidence="8" type="ORF">C8D82_11854</name>
</gene>
<keyword evidence="2 6" id="KW-0949">S-adenosyl-L-methionine</keyword>
<dbReference type="SFLD" id="SFLDS00029">
    <property type="entry name" value="Radical_SAM"/>
    <property type="match status" value="1"/>
</dbReference>
<dbReference type="AlphaFoldDB" id="A0A2U1AUF9"/>
<keyword evidence="8" id="KW-0456">Lyase</keyword>
<dbReference type="InterPro" id="IPR034457">
    <property type="entry name" value="Organic_radical-activating"/>
</dbReference>
<keyword evidence="9" id="KW-1185">Reference proteome</keyword>
<dbReference type="EMBL" id="QEKH01000018">
    <property type="protein sequence ID" value="PVY40055.1"/>
    <property type="molecule type" value="Genomic_DNA"/>
</dbReference>
<dbReference type="RefSeq" id="WP_165833034.1">
    <property type="nucleotide sequence ID" value="NZ_CABMMC010000095.1"/>
</dbReference>
<evidence type="ECO:0000259" key="7">
    <source>
        <dbReference type="PROSITE" id="PS51918"/>
    </source>
</evidence>
<keyword evidence="4 6" id="KW-0408">Iron</keyword>
<dbReference type="InterPro" id="IPR027596">
    <property type="entry name" value="AmmeMemoSam_rS"/>
</dbReference>
<evidence type="ECO:0000313" key="9">
    <source>
        <dbReference type="Proteomes" id="UP000245959"/>
    </source>
</evidence>
<keyword evidence="1" id="KW-0004">4Fe-4S</keyword>
<comment type="cofactor">
    <cofactor evidence="6">
        <name>[4Fe-4S] cluster</name>
        <dbReference type="ChEBI" id="CHEBI:49883"/>
    </cofactor>
    <text evidence="6">Binds 1 [4Fe-4S] cluster. The cluster is coordinated with 3 cysteines and an exchangeable S-adenosyl-L-methionine.</text>
</comment>
<organism evidence="8 9">
    <name type="scientific">Victivallis vadensis</name>
    <dbReference type="NCBI Taxonomy" id="172901"/>
    <lineage>
        <taxon>Bacteria</taxon>
        <taxon>Pseudomonadati</taxon>
        <taxon>Lentisphaerota</taxon>
        <taxon>Lentisphaeria</taxon>
        <taxon>Victivallales</taxon>
        <taxon>Victivallaceae</taxon>
        <taxon>Victivallis</taxon>
    </lineage>
</organism>
<dbReference type="PROSITE" id="PS51918">
    <property type="entry name" value="RADICAL_SAM"/>
    <property type="match status" value="1"/>
</dbReference>
<evidence type="ECO:0000256" key="3">
    <source>
        <dbReference type="ARBA" id="ARBA00022723"/>
    </source>
</evidence>
<dbReference type="PIRSF" id="PIRSF004869">
    <property type="entry name" value="PflX_prd"/>
    <property type="match status" value="1"/>
</dbReference>
<evidence type="ECO:0000313" key="8">
    <source>
        <dbReference type="EMBL" id="PVY40055.1"/>
    </source>
</evidence>
<evidence type="ECO:0000256" key="6">
    <source>
        <dbReference type="PIRSR" id="PIRSR004869-50"/>
    </source>
</evidence>
<evidence type="ECO:0000256" key="1">
    <source>
        <dbReference type="ARBA" id="ARBA00022485"/>
    </source>
</evidence>
<dbReference type="GeneID" id="78295769"/>
<dbReference type="GO" id="GO:0016829">
    <property type="term" value="F:lyase activity"/>
    <property type="evidence" value="ECO:0007669"/>
    <property type="project" value="UniProtKB-KW"/>
</dbReference>
<feature type="domain" description="Radical SAM core" evidence="7">
    <location>
        <begin position="67"/>
        <end position="291"/>
    </location>
</feature>